<proteinExistence type="predicted"/>
<dbReference type="EMBL" id="LN890537">
    <property type="protein sequence ID" value="CUS22452.1"/>
    <property type="molecule type" value="Genomic_DNA"/>
</dbReference>
<reference evidence="4" key="1">
    <citation type="submission" date="2015-10" db="EMBL/GenBank/DDBJ databases">
        <authorList>
            <person name="Devillers H."/>
        </authorList>
    </citation>
    <scope>NUCLEOTIDE SEQUENCE [LARGE SCALE GENOMIC DNA]</scope>
</reference>
<dbReference type="Pfam" id="PF06881">
    <property type="entry name" value="Elongin_A"/>
    <property type="match status" value="1"/>
</dbReference>
<evidence type="ECO:0000313" key="3">
    <source>
        <dbReference type="EMBL" id="CUS22452.1"/>
    </source>
</evidence>
<sequence>MSKPESEQIPVMERKQVNIKSLSSLCEISLMRNHLMLQNVANVPYRLIRNVLLKVKMEHLCKLEESNVLLIFEDEEAWAELLKKDFPLHVHDTYNRKRDEIVAFYADFVEKHDPAKSRDGELMRGFLRFAVRKEPTTHKYKVPSRMLYFKYQEDMLRKQELSTQRLRMRMQEMQQEKEKKQIVALDDPVYCERRTKATARAGAGERSGLFAKSFKEHQKRQLHFKSGGYDAKSRPVKRLAFGGQVGKPVSSSVIPTTCAAPALPVSAPASPPAITQATPQPKRSAPAAAASTRRKPIPEQNLFLKRRRPLPKPKVPPTSGTEPSPKKKPTVVKVSSTKIHRKTTKTSIFAAPSPQQQVLSQRSGNPSAYIFDQPRQG</sequence>
<gene>
    <name evidence="3" type="ORF">LAQU0_S05e05666g</name>
</gene>
<dbReference type="PANTHER" id="PTHR15141">
    <property type="entry name" value="TRANSCRIPTION ELONGATION FACTOR B POLYPEPTIDE 3"/>
    <property type="match status" value="1"/>
</dbReference>
<dbReference type="AlphaFoldDB" id="A0A0P1KRE4"/>
<dbReference type="PANTHER" id="PTHR15141:SF76">
    <property type="entry name" value="TRANSCRIPTION ELONGATION FACTOR B POLYPEPTIDE 3"/>
    <property type="match status" value="1"/>
</dbReference>
<feature type="region of interest" description="Disordered" evidence="2">
    <location>
        <begin position="269"/>
        <end position="377"/>
    </location>
</feature>
<dbReference type="Proteomes" id="UP000236544">
    <property type="component" value="Unassembled WGS sequence"/>
</dbReference>
<feature type="compositionally biased region" description="Low complexity" evidence="2">
    <location>
        <begin position="281"/>
        <end position="291"/>
    </location>
</feature>
<dbReference type="InterPro" id="IPR010684">
    <property type="entry name" value="RNA_pol_II_trans_fac_SIII_A"/>
</dbReference>
<keyword evidence="4" id="KW-1185">Reference proteome</keyword>
<feature type="compositionally biased region" description="Polar residues" evidence="2">
    <location>
        <begin position="353"/>
        <end position="366"/>
    </location>
</feature>
<feature type="coiled-coil region" evidence="1">
    <location>
        <begin position="156"/>
        <end position="183"/>
    </location>
</feature>
<dbReference type="Gene3D" id="6.10.250.3180">
    <property type="match status" value="1"/>
</dbReference>
<keyword evidence="1" id="KW-0175">Coiled coil</keyword>
<organism evidence="3 4">
    <name type="scientific">Lachancea quebecensis</name>
    <dbReference type="NCBI Taxonomy" id="1654605"/>
    <lineage>
        <taxon>Eukaryota</taxon>
        <taxon>Fungi</taxon>
        <taxon>Dikarya</taxon>
        <taxon>Ascomycota</taxon>
        <taxon>Saccharomycotina</taxon>
        <taxon>Saccharomycetes</taxon>
        <taxon>Saccharomycetales</taxon>
        <taxon>Saccharomycetaceae</taxon>
        <taxon>Lachancea</taxon>
    </lineage>
</organism>
<evidence type="ECO:0000256" key="2">
    <source>
        <dbReference type="SAM" id="MobiDB-lite"/>
    </source>
</evidence>
<dbReference type="GO" id="GO:0070449">
    <property type="term" value="C:elongin complex"/>
    <property type="evidence" value="ECO:0007669"/>
    <property type="project" value="InterPro"/>
</dbReference>
<evidence type="ECO:0000256" key="1">
    <source>
        <dbReference type="SAM" id="Coils"/>
    </source>
</evidence>
<name>A0A0P1KRE4_9SACH</name>
<dbReference type="GO" id="GO:0006368">
    <property type="term" value="P:transcription elongation by RNA polymerase II"/>
    <property type="evidence" value="ECO:0007669"/>
    <property type="project" value="InterPro"/>
</dbReference>
<protein>
    <submittedName>
        <fullName evidence="3">LAQU0S05e05666g1_1</fullName>
    </submittedName>
</protein>
<evidence type="ECO:0000313" key="4">
    <source>
        <dbReference type="Proteomes" id="UP000236544"/>
    </source>
</evidence>
<dbReference type="OrthoDB" id="21513at2759"/>
<accession>A0A0P1KRE4</accession>
<dbReference type="InterPro" id="IPR051870">
    <property type="entry name" value="Elongin-A_domain"/>
</dbReference>